<comment type="pathway">
    <text evidence="7">Cofactor biosynthesis; tetrahydrofolate biosynthesis; 4-aminobenzoate from chorismate: step 2/2.</text>
</comment>
<sequence length="263" mass="29465">MWLNGQPLSSQSLDRGLQFGDGHFTTLVIRHHRIEYWPRHWQRLSIASERLAMAIPEQEQVLSLLEHIAAEHQHCVVKLIITRGVSQRGYGVAANQPINWYVTISDLPQWSTQGLSVAQAKLRLAQQPLLAGLKTLNRLEQVLLTQERDLLGVDDLLVCDSQLHIVEAISSNLFWYDGDNWRIPLLKTAGIAGIMQAEICAAVLLEAIPTEATYASVASAQQAFLCNTVLGPRPIAKIDERVLPKALLPEVVHQWYSNVLYNS</sequence>
<comment type="caution">
    <text evidence="11">The sequence shown here is derived from an EMBL/GenBank/DDBJ whole genome shotgun (WGS) entry which is preliminary data.</text>
</comment>
<dbReference type="Pfam" id="PF01063">
    <property type="entry name" value="Aminotran_4"/>
    <property type="match status" value="1"/>
</dbReference>
<dbReference type="SUPFAM" id="SSF56752">
    <property type="entry name" value="D-aminoacid aminotransferase-like PLP-dependent enzymes"/>
    <property type="match status" value="1"/>
</dbReference>
<dbReference type="InterPro" id="IPR043131">
    <property type="entry name" value="BCAT-like_N"/>
</dbReference>
<dbReference type="Gene3D" id="3.20.10.10">
    <property type="entry name" value="D-amino Acid Aminotransferase, subunit A, domain 2"/>
    <property type="match status" value="1"/>
</dbReference>
<accession>A0A443Z670</accession>
<dbReference type="Gene3D" id="3.30.470.10">
    <property type="match status" value="1"/>
</dbReference>
<evidence type="ECO:0000256" key="2">
    <source>
        <dbReference type="ARBA" id="ARBA00009320"/>
    </source>
</evidence>
<dbReference type="InterPro" id="IPR043132">
    <property type="entry name" value="BCAT-like_C"/>
</dbReference>
<dbReference type="PANTHER" id="PTHR42743:SF2">
    <property type="entry name" value="AMINODEOXYCHORISMATE LYASE"/>
    <property type="match status" value="1"/>
</dbReference>
<evidence type="ECO:0000256" key="5">
    <source>
        <dbReference type="ARBA" id="ARBA00022909"/>
    </source>
</evidence>
<evidence type="ECO:0000256" key="1">
    <source>
        <dbReference type="ARBA" id="ARBA00001933"/>
    </source>
</evidence>
<keyword evidence="6 11" id="KW-0456">Lyase</keyword>
<comment type="subunit">
    <text evidence="3">Homodimer.</text>
</comment>
<dbReference type="EC" id="4.1.3.38" evidence="8 10"/>
<evidence type="ECO:0000256" key="10">
    <source>
        <dbReference type="NCBIfam" id="TIGR03461"/>
    </source>
</evidence>
<keyword evidence="12" id="KW-1185">Reference proteome</keyword>
<dbReference type="AlphaFoldDB" id="A0A443Z670"/>
<dbReference type="InterPro" id="IPR050571">
    <property type="entry name" value="Class-IV_PLP-Dep_Aminotrnsfr"/>
</dbReference>
<evidence type="ECO:0000256" key="8">
    <source>
        <dbReference type="ARBA" id="ARBA00035676"/>
    </source>
</evidence>
<evidence type="ECO:0000313" key="12">
    <source>
        <dbReference type="Proteomes" id="UP000288789"/>
    </source>
</evidence>
<keyword evidence="4" id="KW-0663">Pyridoxal phosphate</keyword>
<dbReference type="NCBIfam" id="TIGR03461">
    <property type="entry name" value="pabC_Proteo"/>
    <property type="match status" value="1"/>
</dbReference>
<gene>
    <name evidence="11" type="primary">pabC</name>
    <name evidence="11" type="ORF">EGC76_03275</name>
</gene>
<comment type="catalytic activity">
    <reaction evidence="9">
        <text>4-amino-4-deoxychorismate = 4-aminobenzoate + pyruvate + H(+)</text>
        <dbReference type="Rhea" id="RHEA:16201"/>
        <dbReference type="ChEBI" id="CHEBI:15361"/>
        <dbReference type="ChEBI" id="CHEBI:15378"/>
        <dbReference type="ChEBI" id="CHEBI:17836"/>
        <dbReference type="ChEBI" id="CHEBI:58406"/>
        <dbReference type="EC" id="4.1.3.38"/>
    </reaction>
</comment>
<dbReference type="EMBL" id="RSFE01000002">
    <property type="protein sequence ID" value="RWU12222.1"/>
    <property type="molecule type" value="Genomic_DNA"/>
</dbReference>
<dbReference type="Proteomes" id="UP000288789">
    <property type="component" value="Unassembled WGS sequence"/>
</dbReference>
<proteinExistence type="inferred from homology"/>
<evidence type="ECO:0000256" key="3">
    <source>
        <dbReference type="ARBA" id="ARBA00011738"/>
    </source>
</evidence>
<dbReference type="PANTHER" id="PTHR42743">
    <property type="entry name" value="AMINO-ACID AMINOTRANSFERASE"/>
    <property type="match status" value="1"/>
</dbReference>
<comment type="cofactor">
    <cofactor evidence="1">
        <name>pyridoxal 5'-phosphate</name>
        <dbReference type="ChEBI" id="CHEBI:597326"/>
    </cofactor>
</comment>
<dbReference type="GO" id="GO:0030170">
    <property type="term" value="F:pyridoxal phosphate binding"/>
    <property type="evidence" value="ECO:0007669"/>
    <property type="project" value="InterPro"/>
</dbReference>
<evidence type="ECO:0000313" key="11">
    <source>
        <dbReference type="EMBL" id="RWU12222.1"/>
    </source>
</evidence>
<dbReference type="InterPro" id="IPR017824">
    <property type="entry name" value="Aminodeoxychorismate_lyase_IV"/>
</dbReference>
<evidence type="ECO:0000256" key="7">
    <source>
        <dbReference type="ARBA" id="ARBA00035633"/>
    </source>
</evidence>
<dbReference type="GO" id="GO:0008696">
    <property type="term" value="F:4-amino-4-deoxychorismate lyase activity"/>
    <property type="evidence" value="ECO:0007669"/>
    <property type="project" value="UniProtKB-UniRule"/>
</dbReference>
<dbReference type="InterPro" id="IPR001544">
    <property type="entry name" value="Aminotrans_IV"/>
</dbReference>
<organism evidence="11 12">
    <name type="scientific">Pseudidiomarina gelatinasegens</name>
    <dbReference type="NCBI Taxonomy" id="2487740"/>
    <lineage>
        <taxon>Bacteria</taxon>
        <taxon>Pseudomonadati</taxon>
        <taxon>Pseudomonadota</taxon>
        <taxon>Gammaproteobacteria</taxon>
        <taxon>Alteromonadales</taxon>
        <taxon>Idiomarinaceae</taxon>
        <taxon>Pseudidiomarina</taxon>
    </lineage>
</organism>
<evidence type="ECO:0000256" key="6">
    <source>
        <dbReference type="ARBA" id="ARBA00023239"/>
    </source>
</evidence>
<dbReference type="GO" id="GO:0005829">
    <property type="term" value="C:cytosol"/>
    <property type="evidence" value="ECO:0007669"/>
    <property type="project" value="TreeGrafter"/>
</dbReference>
<dbReference type="RefSeq" id="WP_128351588.1">
    <property type="nucleotide sequence ID" value="NZ_RSFE01000002.1"/>
</dbReference>
<dbReference type="GO" id="GO:0008153">
    <property type="term" value="P:4-aminobenzoate biosynthetic process"/>
    <property type="evidence" value="ECO:0007669"/>
    <property type="project" value="UniProtKB-UniRule"/>
</dbReference>
<name>A0A443Z670_9GAMM</name>
<comment type="similarity">
    <text evidence="2">Belongs to the class-IV pyridoxal-phosphate-dependent aminotransferase family.</text>
</comment>
<dbReference type="InterPro" id="IPR036038">
    <property type="entry name" value="Aminotransferase-like"/>
</dbReference>
<evidence type="ECO:0000256" key="9">
    <source>
        <dbReference type="ARBA" id="ARBA00049529"/>
    </source>
</evidence>
<dbReference type="OrthoDB" id="9805628at2"/>
<evidence type="ECO:0000256" key="4">
    <source>
        <dbReference type="ARBA" id="ARBA00022898"/>
    </source>
</evidence>
<protein>
    <recommendedName>
        <fullName evidence="8 10">Aminodeoxychorismate lyase</fullName>
        <ecNumber evidence="8 10">4.1.3.38</ecNumber>
    </recommendedName>
</protein>
<keyword evidence="5" id="KW-0289">Folate biosynthesis</keyword>
<reference evidence="11 12" key="1">
    <citation type="submission" date="2018-12" db="EMBL/GenBank/DDBJ databases">
        <authorList>
            <person name="Li A."/>
            <person name="Zhang M."/>
            <person name="Zhu H."/>
        </authorList>
    </citation>
    <scope>NUCLEOTIDE SEQUENCE [LARGE SCALE GENOMIC DNA]</scope>
    <source>
        <strain evidence="11 12">R04H25</strain>
    </source>
</reference>
<dbReference type="GO" id="GO:0046656">
    <property type="term" value="P:folic acid biosynthetic process"/>
    <property type="evidence" value="ECO:0007669"/>
    <property type="project" value="UniProtKB-KW"/>
</dbReference>